<evidence type="ECO:0000256" key="10">
    <source>
        <dbReference type="ARBA" id="ARBA00023014"/>
    </source>
</evidence>
<keyword evidence="10" id="KW-0411">Iron-sulfur</keyword>
<dbReference type="PANTHER" id="PTHR11472">
    <property type="entry name" value="DNA REPAIR DEAD HELICASE RAD3/XP-D SUBFAMILY MEMBER"/>
    <property type="match status" value="1"/>
</dbReference>
<keyword evidence="8" id="KW-0067">ATP-binding</keyword>
<evidence type="ECO:0000256" key="7">
    <source>
        <dbReference type="ARBA" id="ARBA00022806"/>
    </source>
</evidence>
<keyword evidence="6" id="KW-0378">Hydrolase</keyword>
<reference evidence="19" key="1">
    <citation type="submission" date="2023-07" db="EMBL/GenBank/DDBJ databases">
        <authorList>
            <consortium name="AG Swart"/>
            <person name="Singh M."/>
            <person name="Singh A."/>
            <person name="Seah K."/>
            <person name="Emmerich C."/>
        </authorList>
    </citation>
    <scope>NUCLEOTIDE SEQUENCE</scope>
    <source>
        <strain evidence="19">DP1</strain>
    </source>
</reference>
<evidence type="ECO:0000256" key="6">
    <source>
        <dbReference type="ARBA" id="ARBA00022801"/>
    </source>
</evidence>
<dbReference type="InterPro" id="IPR002464">
    <property type="entry name" value="DNA/RNA_helicase_DEAH_CS"/>
</dbReference>
<dbReference type="PANTHER" id="PTHR11472:SF34">
    <property type="entry name" value="REGULATOR OF TELOMERE ELONGATION HELICASE 1"/>
    <property type="match status" value="1"/>
</dbReference>
<organism evidence="19 20">
    <name type="scientific">Euplotes crassus</name>
    <dbReference type="NCBI Taxonomy" id="5936"/>
    <lineage>
        <taxon>Eukaryota</taxon>
        <taxon>Sar</taxon>
        <taxon>Alveolata</taxon>
        <taxon>Ciliophora</taxon>
        <taxon>Intramacronucleata</taxon>
        <taxon>Spirotrichea</taxon>
        <taxon>Hypotrichia</taxon>
        <taxon>Euplotida</taxon>
        <taxon>Euplotidae</taxon>
        <taxon>Moneuplotes</taxon>
    </lineage>
</organism>
<evidence type="ECO:0000256" key="16">
    <source>
        <dbReference type="ARBA" id="ARBA00073810"/>
    </source>
</evidence>
<dbReference type="InterPro" id="IPR014013">
    <property type="entry name" value="Helic_SF1/SF2_ATP-bd_DinG/Rad3"/>
</dbReference>
<feature type="compositionally biased region" description="Polar residues" evidence="17">
    <location>
        <begin position="1007"/>
        <end position="1026"/>
    </location>
</feature>
<protein>
    <recommendedName>
        <fullName evidence="16">Regulator of telomere elongation helicase 1 homolog</fullName>
    </recommendedName>
</protein>
<dbReference type="SMART" id="SM00488">
    <property type="entry name" value="DEXDc2"/>
    <property type="match status" value="1"/>
</dbReference>
<dbReference type="GO" id="GO:0003678">
    <property type="term" value="F:DNA helicase activity"/>
    <property type="evidence" value="ECO:0007669"/>
    <property type="project" value="InterPro"/>
</dbReference>
<feature type="domain" description="Helicase ATP-binding" evidence="18">
    <location>
        <begin position="7"/>
        <end position="291"/>
    </location>
</feature>
<keyword evidence="7" id="KW-0347">Helicase</keyword>
<comment type="catalytic activity">
    <reaction evidence="15">
        <text>ATP + H2O = ADP + phosphate + H(+)</text>
        <dbReference type="Rhea" id="RHEA:13065"/>
        <dbReference type="ChEBI" id="CHEBI:15377"/>
        <dbReference type="ChEBI" id="CHEBI:15378"/>
        <dbReference type="ChEBI" id="CHEBI:30616"/>
        <dbReference type="ChEBI" id="CHEBI:43474"/>
        <dbReference type="ChEBI" id="CHEBI:456216"/>
    </reaction>
</comment>
<comment type="caution">
    <text evidence="19">The sequence shown here is derived from an EMBL/GenBank/DDBJ whole genome shotgun (WGS) entry which is preliminary data.</text>
</comment>
<dbReference type="SMART" id="SM00491">
    <property type="entry name" value="HELICc2"/>
    <property type="match status" value="1"/>
</dbReference>
<proteinExistence type="predicted"/>
<dbReference type="PROSITE" id="PS00690">
    <property type="entry name" value="DEAH_ATP_HELICASE"/>
    <property type="match status" value="1"/>
</dbReference>
<dbReference type="InterPro" id="IPR027417">
    <property type="entry name" value="P-loop_NTPase"/>
</dbReference>
<dbReference type="FunFam" id="3.40.50.300:FF:000431">
    <property type="entry name" value="Regulator of telomere elongation helicase 1"/>
    <property type="match status" value="1"/>
</dbReference>
<keyword evidence="12" id="KW-0234">DNA repair</keyword>
<evidence type="ECO:0000256" key="14">
    <source>
        <dbReference type="ARBA" id="ARBA00023242"/>
    </source>
</evidence>
<dbReference type="InterPro" id="IPR006555">
    <property type="entry name" value="ATP-dep_Helicase_C"/>
</dbReference>
<dbReference type="Gene3D" id="3.40.50.300">
    <property type="entry name" value="P-loop containing nucleotide triphosphate hydrolases"/>
    <property type="match status" value="2"/>
</dbReference>
<dbReference type="Proteomes" id="UP001295684">
    <property type="component" value="Unassembled WGS sequence"/>
</dbReference>
<dbReference type="InterPro" id="IPR010614">
    <property type="entry name" value="RAD3-like_helicase_DEAD"/>
</dbReference>
<dbReference type="InterPro" id="IPR014001">
    <property type="entry name" value="Helicase_ATP-bd"/>
</dbReference>
<evidence type="ECO:0000313" key="20">
    <source>
        <dbReference type="Proteomes" id="UP001295684"/>
    </source>
</evidence>
<feature type="compositionally biased region" description="Basic and acidic residues" evidence="17">
    <location>
        <begin position="973"/>
        <end position="982"/>
    </location>
</feature>
<dbReference type="NCBIfam" id="TIGR00604">
    <property type="entry name" value="rad3"/>
    <property type="match status" value="1"/>
</dbReference>
<dbReference type="GO" id="GO:0016818">
    <property type="term" value="F:hydrolase activity, acting on acid anhydrides, in phosphorus-containing anhydrides"/>
    <property type="evidence" value="ECO:0007669"/>
    <property type="project" value="InterPro"/>
</dbReference>
<keyword evidence="4" id="KW-0547">Nucleotide-binding</keyword>
<dbReference type="InterPro" id="IPR013020">
    <property type="entry name" value="Rad3/Chl1-like"/>
</dbReference>
<evidence type="ECO:0000256" key="17">
    <source>
        <dbReference type="SAM" id="MobiDB-lite"/>
    </source>
</evidence>
<evidence type="ECO:0000259" key="18">
    <source>
        <dbReference type="PROSITE" id="PS51193"/>
    </source>
</evidence>
<dbReference type="Pfam" id="PF13307">
    <property type="entry name" value="Helicase_C_2"/>
    <property type="match status" value="1"/>
</dbReference>
<dbReference type="EMBL" id="CAMPGE010012635">
    <property type="protein sequence ID" value="CAI2371405.1"/>
    <property type="molecule type" value="Genomic_DNA"/>
</dbReference>
<evidence type="ECO:0000256" key="11">
    <source>
        <dbReference type="ARBA" id="ARBA00023125"/>
    </source>
</evidence>
<keyword evidence="11" id="KW-0238">DNA-binding</keyword>
<gene>
    <name evidence="19" type="ORF">ECRASSUSDP1_LOCUS12727</name>
</gene>
<evidence type="ECO:0000256" key="13">
    <source>
        <dbReference type="ARBA" id="ARBA00023235"/>
    </source>
</evidence>
<evidence type="ECO:0000313" key="19">
    <source>
        <dbReference type="EMBL" id="CAI2371405.1"/>
    </source>
</evidence>
<feature type="region of interest" description="Disordered" evidence="17">
    <location>
        <begin position="969"/>
        <end position="1048"/>
    </location>
</feature>
<dbReference type="GO" id="GO:0051539">
    <property type="term" value="F:4 iron, 4 sulfur cluster binding"/>
    <property type="evidence" value="ECO:0007669"/>
    <property type="project" value="UniProtKB-KW"/>
</dbReference>
<dbReference type="CDD" id="cd18788">
    <property type="entry name" value="SF2_C_XPD"/>
    <property type="match status" value="1"/>
</dbReference>
<feature type="compositionally biased region" description="Polar residues" evidence="17">
    <location>
        <begin position="926"/>
        <end position="935"/>
    </location>
</feature>
<dbReference type="PROSITE" id="PS51193">
    <property type="entry name" value="HELICASE_ATP_BIND_2"/>
    <property type="match status" value="1"/>
</dbReference>
<dbReference type="GO" id="GO:0006281">
    <property type="term" value="P:DNA repair"/>
    <property type="evidence" value="ECO:0007669"/>
    <property type="project" value="UniProtKB-KW"/>
</dbReference>
<dbReference type="Pfam" id="PF06733">
    <property type="entry name" value="DEAD_2"/>
    <property type="match status" value="1"/>
</dbReference>
<dbReference type="GO" id="GO:0003677">
    <property type="term" value="F:DNA binding"/>
    <property type="evidence" value="ECO:0007669"/>
    <property type="project" value="UniProtKB-KW"/>
</dbReference>
<comment type="subcellular location">
    <subcellularLocation>
        <location evidence="1">Nucleus</location>
    </subcellularLocation>
</comment>
<dbReference type="InterPro" id="IPR045028">
    <property type="entry name" value="DinG/Rad3-like"/>
</dbReference>
<keyword evidence="20" id="KW-1185">Reference proteome</keyword>
<dbReference type="AlphaFoldDB" id="A0AAD1UQQ6"/>
<name>A0AAD1UQQ6_EUPCR</name>
<evidence type="ECO:0000256" key="9">
    <source>
        <dbReference type="ARBA" id="ARBA00023004"/>
    </source>
</evidence>
<keyword evidence="14" id="KW-0539">Nucleus</keyword>
<keyword evidence="13" id="KW-0413">Isomerase</keyword>
<evidence type="ECO:0000256" key="8">
    <source>
        <dbReference type="ARBA" id="ARBA00022840"/>
    </source>
</evidence>
<evidence type="ECO:0000256" key="1">
    <source>
        <dbReference type="ARBA" id="ARBA00004123"/>
    </source>
</evidence>
<keyword evidence="2" id="KW-0004">4Fe-4S</keyword>
<feature type="region of interest" description="Disordered" evidence="17">
    <location>
        <begin position="841"/>
        <end position="952"/>
    </location>
</feature>
<dbReference type="GO" id="GO:0005634">
    <property type="term" value="C:nucleus"/>
    <property type="evidence" value="ECO:0007669"/>
    <property type="project" value="UniProtKB-SubCell"/>
</dbReference>
<evidence type="ECO:0000256" key="5">
    <source>
        <dbReference type="ARBA" id="ARBA00022763"/>
    </source>
</evidence>
<dbReference type="GO" id="GO:0046872">
    <property type="term" value="F:metal ion binding"/>
    <property type="evidence" value="ECO:0007669"/>
    <property type="project" value="UniProtKB-KW"/>
</dbReference>
<evidence type="ECO:0000256" key="3">
    <source>
        <dbReference type="ARBA" id="ARBA00022723"/>
    </source>
</evidence>
<keyword evidence="5" id="KW-0227">DNA damage</keyword>
<evidence type="ECO:0000256" key="4">
    <source>
        <dbReference type="ARBA" id="ARBA00022741"/>
    </source>
</evidence>
<accession>A0AAD1UQQ6</accession>
<evidence type="ECO:0000256" key="15">
    <source>
        <dbReference type="ARBA" id="ARBA00049360"/>
    </source>
</evidence>
<feature type="compositionally biased region" description="Polar residues" evidence="17">
    <location>
        <begin position="983"/>
        <end position="995"/>
    </location>
</feature>
<evidence type="ECO:0000256" key="2">
    <source>
        <dbReference type="ARBA" id="ARBA00022485"/>
    </source>
</evidence>
<keyword evidence="9" id="KW-0408">Iron</keyword>
<sequence length="1048" mass="119451">MSTVKIWDYEIKFPYQRYDIQFDYMIRVIKACHKAENALLESPTGTGKTLCVLCAALAWLDREIKQVKDKKLAEDSGLRVRPKVIYCSRTHSQLNQVMNELKETEYYPRTSLMASRDHMCIHPDLKKLKGQSINTACKHATSKGFNDFRCFKKKNAERYQEKEQKYETWGIQDIEDLHKFGTDSDVCPYFLSRERLKSADLILIPYNYLLDEKIRANLEINFKNSIVIIDEAHNILERCESVSSVDLNEAKLESIFKEIASLKSSIENQSGATTNKNNSKQISFTTKESECIQIQTLVSTMLKNLQERALKRGKWEHFKQKEGFLVSKFENIFKILPDLTRNKEQRSMDEFTVAKDQTEVKINPEYEEEKQSTISTKHEVSDEATKKLDEVNEGNISHWIELISRAIQDSLMITRKEKKGNLNLEDLSKALTIIYKIWKKRTAGGSTGLEEAQCDISEDFHICITQEVSQKKSSITNFGIWCTNPGFSFKDIEDLGVRSIILTSGTLSPMDSFAVELQSEFPIQLENSHVIKPKQVCMGVLPRGINGNEFTFTYTRRDDAKMLQDLGESISKIAQRCPDGMLIFFPSYFLMEKCSKIWNEYNCFSELEGQKKIYKEPKISAKFASVMNHYEADLYNGKGAILMGVCRGKVSEGIDFSDRAARCVIIIGMPFAQFKDPKIVLKKEYLERKYAEGKSHISGRDWYNQECSRAVNQAIGRVIRHINDYGLILLVDRRYGDRKAIQERSKWLRERQVTFESFDEAFDTIEGFFEEMTSLKLSPKTMKPPKFLRKTQSSQNGTLDKWTTKSSNIAIKSTKAKQNIIHCRSKSIMPIHKPGIRSFITSSAKRHPNRPNPTSKTLKIPQKEPKLPPKPLLSLTSPSNPPPPSPYNLPTLSHSQTSRPPSTSLFQRFAYPSSTAPPPVPFHLSKLQNSPSQVHSLPKTPTPKPTGQAPLAPLQPSSFFIARKGKLQVNEDGNGRGRDWDNLHNSNNSVSQDTNKPGPITTKPGPSMSSSSGFHKPKLNSSFISQASRRSRAKSKFNDVWKKRNGGF</sequence>
<feature type="compositionally biased region" description="Polar residues" evidence="17">
    <location>
        <begin position="894"/>
        <end position="906"/>
    </location>
</feature>
<evidence type="ECO:0000256" key="12">
    <source>
        <dbReference type="ARBA" id="ARBA00023204"/>
    </source>
</evidence>
<dbReference type="GO" id="GO:0005524">
    <property type="term" value="F:ATP binding"/>
    <property type="evidence" value="ECO:0007669"/>
    <property type="project" value="UniProtKB-KW"/>
</dbReference>
<dbReference type="SMART" id="SM00487">
    <property type="entry name" value="DEXDc"/>
    <property type="match status" value="1"/>
</dbReference>
<dbReference type="InterPro" id="IPR006554">
    <property type="entry name" value="Helicase-like_DEXD_c2"/>
</dbReference>
<dbReference type="SUPFAM" id="SSF52540">
    <property type="entry name" value="P-loop containing nucleoside triphosphate hydrolases"/>
    <property type="match status" value="1"/>
</dbReference>
<keyword evidence="3" id="KW-0479">Metal-binding</keyword>